<dbReference type="PROSITE" id="PS00109">
    <property type="entry name" value="PROTEIN_KINASE_TYR"/>
    <property type="match status" value="1"/>
</dbReference>
<evidence type="ECO:0000256" key="3">
    <source>
        <dbReference type="ARBA" id="ARBA00022475"/>
    </source>
</evidence>
<evidence type="ECO:0000313" key="17">
    <source>
        <dbReference type="EMBL" id="ASW91815.1"/>
    </source>
</evidence>
<keyword evidence="12 15" id="KW-0472">Membrane</keyword>
<dbReference type="EC" id="2.7.11.1" evidence="2"/>
<feature type="repeat" description="NHL" evidence="13">
    <location>
        <begin position="625"/>
        <end position="661"/>
    </location>
</feature>
<dbReference type="InterPro" id="IPR000719">
    <property type="entry name" value="Prot_kinase_dom"/>
</dbReference>
<keyword evidence="7" id="KW-0677">Repeat</keyword>
<sequence length="661" mass="70234">MSDSGPAARVGSWFGPYRLVRLLRQGGMGEVYEAEDSRKRRMVALKLISQQFTGNPEFRARLQREADIAGRLTEPHVVPIHDYGEIDGRFFVEMRLVDGVDLGTLLHRDGPMAAPRAIAIIRQVAAALDAAHAAGVTHRDVTPGNILITGSDFAYLADFGIARAATDPGLTQVGTAIGTYYYMAPERFTDDEVTHSVDIYSLACVLSECLTGTPPYRADTIERLVAAHLTKTAPPPSQLRPGAFPPALDQVIAKGMAKHPGERYRTAGEFAAAAHDALTTSEQHKATTILREGENAAQHADASSQRPPHQPQSWPGAETMAGPVAPRTGGTGWPEHTGQNPSLIRSAPTTFGHTYGSEPDFRRPPVPMDPKRKQWIIVGAIALVALVAFIVAVAGYLSTRSSGPAQEASGQSVLPFNGIDFRLSPGGVALDSAGDVYVTSEGMYGRVVKLTAGSNATTVLPFHGLYQPQGLAVDGAGTVYVADFNNRVVSLAAGSNDQKVLPFDGLSYPEGVAVDSQGAVYVADRGNSRVVKLAAGSKTQTELPFSGLKNPDGVAVDAAGTVYVADTDNNRIVKLDANSNTQAELPFQNISVPWGIAVDNSGTVYVTEHDKSDVLKFPAGSNAPTVLPFNGLNTPLAVAVDKDRNVYVADRGNDRVVKLTP</sequence>
<dbReference type="InterPro" id="IPR011009">
    <property type="entry name" value="Kinase-like_dom_sf"/>
</dbReference>
<dbReference type="EMBL" id="CP023147">
    <property type="protein sequence ID" value="ASW91815.1"/>
    <property type="molecule type" value="Genomic_DNA"/>
</dbReference>
<keyword evidence="10" id="KW-0067">ATP-binding</keyword>
<evidence type="ECO:0000256" key="8">
    <source>
        <dbReference type="ARBA" id="ARBA00022741"/>
    </source>
</evidence>
<dbReference type="PROSITE" id="PS50011">
    <property type="entry name" value="PROTEIN_KINASE_DOM"/>
    <property type="match status" value="1"/>
</dbReference>
<dbReference type="AlphaFoldDB" id="A0AAC9YM16"/>
<feature type="region of interest" description="Disordered" evidence="14">
    <location>
        <begin position="294"/>
        <end position="366"/>
    </location>
</feature>
<evidence type="ECO:0000256" key="5">
    <source>
        <dbReference type="ARBA" id="ARBA00022679"/>
    </source>
</evidence>
<keyword evidence="5" id="KW-0808">Transferase</keyword>
<accession>A0AAC9YM16</accession>
<dbReference type="SUPFAM" id="SSF56112">
    <property type="entry name" value="Protein kinase-like (PK-like)"/>
    <property type="match status" value="1"/>
</dbReference>
<dbReference type="InterPro" id="IPR001258">
    <property type="entry name" value="NHL_repeat"/>
</dbReference>
<protein>
    <recommendedName>
        <fullName evidence="2">non-specific serine/threonine protein kinase</fullName>
        <ecNumber evidence="2">2.7.11.1</ecNumber>
    </recommendedName>
</protein>
<dbReference type="PANTHER" id="PTHR43289:SF6">
    <property type="entry name" value="SERINE_THREONINE-PROTEIN KINASE NEKL-3"/>
    <property type="match status" value="1"/>
</dbReference>
<organism evidence="17 18">
    <name type="scientific">Mycobacterium marseillense</name>
    <dbReference type="NCBI Taxonomy" id="701042"/>
    <lineage>
        <taxon>Bacteria</taxon>
        <taxon>Bacillati</taxon>
        <taxon>Actinomycetota</taxon>
        <taxon>Actinomycetes</taxon>
        <taxon>Mycobacteriales</taxon>
        <taxon>Mycobacteriaceae</taxon>
        <taxon>Mycobacterium</taxon>
        <taxon>Mycobacterium avium complex (MAC)</taxon>
    </lineage>
</organism>
<dbReference type="FunFam" id="1.10.510.10:FF:000021">
    <property type="entry name" value="Serine/threonine protein kinase"/>
    <property type="match status" value="1"/>
</dbReference>
<dbReference type="CDD" id="cd14014">
    <property type="entry name" value="STKc_PknB_like"/>
    <property type="match status" value="1"/>
</dbReference>
<dbReference type="GO" id="GO:0080090">
    <property type="term" value="P:regulation of primary metabolic process"/>
    <property type="evidence" value="ECO:0007669"/>
    <property type="project" value="UniProtKB-ARBA"/>
</dbReference>
<feature type="repeat" description="NHL" evidence="13">
    <location>
        <begin position="458"/>
        <end position="495"/>
    </location>
</feature>
<evidence type="ECO:0000259" key="16">
    <source>
        <dbReference type="PROSITE" id="PS50011"/>
    </source>
</evidence>
<evidence type="ECO:0000256" key="1">
    <source>
        <dbReference type="ARBA" id="ARBA00004162"/>
    </source>
</evidence>
<feature type="compositionally biased region" description="Polar residues" evidence="14">
    <location>
        <begin position="337"/>
        <end position="352"/>
    </location>
</feature>
<dbReference type="InterPro" id="IPR035016">
    <property type="entry name" value="NHL_PKND"/>
</dbReference>
<dbReference type="SUPFAM" id="SSF101898">
    <property type="entry name" value="NHL repeat"/>
    <property type="match status" value="1"/>
</dbReference>
<dbReference type="Pfam" id="PF01436">
    <property type="entry name" value="NHL"/>
    <property type="match status" value="4"/>
</dbReference>
<dbReference type="InterPro" id="IPR011042">
    <property type="entry name" value="6-blade_b-propeller_TolB-like"/>
</dbReference>
<comment type="subcellular location">
    <subcellularLocation>
        <location evidence="1">Cell membrane</location>
        <topology evidence="1">Single-pass membrane protein</topology>
    </subcellularLocation>
</comment>
<feature type="compositionally biased region" description="Polar residues" evidence="14">
    <location>
        <begin position="301"/>
        <end position="313"/>
    </location>
</feature>
<keyword evidence="11 15" id="KW-1133">Transmembrane helix</keyword>
<dbReference type="Proteomes" id="UP000216246">
    <property type="component" value="Chromosome"/>
</dbReference>
<reference evidence="17 18" key="1">
    <citation type="submission" date="2017-08" db="EMBL/GenBank/DDBJ databases">
        <title>Phylogentic analysis of Mycobacterium avium complex whole genomes.</title>
        <authorList>
            <person name="Caverly L.J."/>
            <person name="Spilker T."/>
            <person name="LiPuma J."/>
        </authorList>
    </citation>
    <scope>NUCLEOTIDE SEQUENCE [LARGE SCALE GENOMIC DNA]</scope>
    <source>
        <strain evidence="17 18">FLAC0026</strain>
    </source>
</reference>
<dbReference type="Gene3D" id="2.120.10.30">
    <property type="entry name" value="TolB, C-terminal domain"/>
    <property type="match status" value="1"/>
</dbReference>
<feature type="transmembrane region" description="Helical" evidence="15">
    <location>
        <begin position="375"/>
        <end position="397"/>
    </location>
</feature>
<feature type="repeat" description="NHL" evidence="13">
    <location>
        <begin position="579"/>
        <end position="620"/>
    </location>
</feature>
<dbReference type="CDD" id="cd14952">
    <property type="entry name" value="NHL_PKND_like"/>
    <property type="match status" value="1"/>
</dbReference>
<keyword evidence="9 17" id="KW-0418">Kinase</keyword>
<dbReference type="InterPro" id="IPR008266">
    <property type="entry name" value="Tyr_kinase_AS"/>
</dbReference>
<evidence type="ECO:0000256" key="11">
    <source>
        <dbReference type="ARBA" id="ARBA00022989"/>
    </source>
</evidence>
<evidence type="ECO:0000256" key="12">
    <source>
        <dbReference type="ARBA" id="ARBA00023136"/>
    </source>
</evidence>
<gene>
    <name evidence="17" type="ORF">CKJ54_19545</name>
</gene>
<keyword evidence="8" id="KW-0547">Nucleotide-binding</keyword>
<dbReference type="Gene3D" id="3.30.200.20">
    <property type="entry name" value="Phosphorylase Kinase, domain 1"/>
    <property type="match status" value="1"/>
</dbReference>
<dbReference type="GO" id="GO:0005886">
    <property type="term" value="C:plasma membrane"/>
    <property type="evidence" value="ECO:0007669"/>
    <property type="project" value="UniProtKB-SubCell"/>
</dbReference>
<proteinExistence type="predicted"/>
<evidence type="ECO:0000256" key="2">
    <source>
        <dbReference type="ARBA" id="ARBA00012513"/>
    </source>
</evidence>
<name>A0AAC9YM16_9MYCO</name>
<keyword evidence="3" id="KW-1003">Cell membrane</keyword>
<evidence type="ECO:0000256" key="7">
    <source>
        <dbReference type="ARBA" id="ARBA00022737"/>
    </source>
</evidence>
<evidence type="ECO:0000256" key="9">
    <source>
        <dbReference type="ARBA" id="ARBA00022777"/>
    </source>
</evidence>
<evidence type="ECO:0000256" key="4">
    <source>
        <dbReference type="ARBA" id="ARBA00022527"/>
    </source>
</evidence>
<evidence type="ECO:0000256" key="15">
    <source>
        <dbReference type="SAM" id="Phobius"/>
    </source>
</evidence>
<dbReference type="GO" id="GO:0005524">
    <property type="term" value="F:ATP binding"/>
    <property type="evidence" value="ECO:0007669"/>
    <property type="project" value="UniProtKB-KW"/>
</dbReference>
<dbReference type="GO" id="GO:0004674">
    <property type="term" value="F:protein serine/threonine kinase activity"/>
    <property type="evidence" value="ECO:0007669"/>
    <property type="project" value="UniProtKB-KW"/>
</dbReference>
<dbReference type="Gene3D" id="1.10.510.10">
    <property type="entry name" value="Transferase(Phosphotransferase) domain 1"/>
    <property type="match status" value="1"/>
</dbReference>
<keyword evidence="6 15" id="KW-0812">Transmembrane</keyword>
<keyword evidence="4 17" id="KW-0723">Serine/threonine-protein kinase</keyword>
<dbReference type="PROSITE" id="PS51125">
    <property type="entry name" value="NHL"/>
    <property type="match status" value="5"/>
</dbReference>
<evidence type="ECO:0000256" key="10">
    <source>
        <dbReference type="ARBA" id="ARBA00022840"/>
    </source>
</evidence>
<evidence type="ECO:0000313" key="18">
    <source>
        <dbReference type="Proteomes" id="UP000216246"/>
    </source>
</evidence>
<evidence type="ECO:0000256" key="14">
    <source>
        <dbReference type="SAM" id="MobiDB-lite"/>
    </source>
</evidence>
<feature type="repeat" description="NHL" evidence="13">
    <location>
        <begin position="537"/>
        <end position="578"/>
    </location>
</feature>
<feature type="repeat" description="NHL" evidence="13">
    <location>
        <begin position="500"/>
        <end position="536"/>
    </location>
</feature>
<evidence type="ECO:0000256" key="6">
    <source>
        <dbReference type="ARBA" id="ARBA00022692"/>
    </source>
</evidence>
<dbReference type="FunFam" id="3.30.200.20:FF:000348">
    <property type="entry name" value="Serine/threonine protein kinase"/>
    <property type="match status" value="1"/>
</dbReference>
<dbReference type="Pfam" id="PF00069">
    <property type="entry name" value="Pkinase"/>
    <property type="match status" value="1"/>
</dbReference>
<feature type="domain" description="Protein kinase" evidence="16">
    <location>
        <begin position="17"/>
        <end position="278"/>
    </location>
</feature>
<evidence type="ECO:0000256" key="13">
    <source>
        <dbReference type="PROSITE-ProRule" id="PRU00504"/>
    </source>
</evidence>
<dbReference type="KEGG" id="mmal:CKJ54_19545"/>
<dbReference type="PANTHER" id="PTHR43289">
    <property type="entry name" value="MITOGEN-ACTIVATED PROTEIN KINASE KINASE KINASE 20-RELATED"/>
    <property type="match status" value="1"/>
</dbReference>
<dbReference type="RefSeq" id="WP_095577713.1">
    <property type="nucleotide sequence ID" value="NZ_CP023147.1"/>
</dbReference>